<dbReference type="Pfam" id="PF04226">
    <property type="entry name" value="Transgly_assoc"/>
    <property type="match status" value="1"/>
</dbReference>
<evidence type="ECO:0000256" key="2">
    <source>
        <dbReference type="ARBA" id="ARBA00011006"/>
    </source>
</evidence>
<dbReference type="KEGG" id="pox:MB84_02005"/>
<evidence type="ECO:0000256" key="7">
    <source>
        <dbReference type="SAM" id="Phobius"/>
    </source>
</evidence>
<dbReference type="OrthoDB" id="9811343at2"/>
<evidence type="ECO:0000256" key="4">
    <source>
        <dbReference type="ARBA" id="ARBA00022692"/>
    </source>
</evidence>
<sequence length="85" mass="8786">MGIIGTIVVGLVVGLIARALHPGRDSMGIIMTIILGIAGALLAKYVGQFLHLYSEGQSAGWIASIIGAIVLLAIYGVIKRNRGTA</sequence>
<keyword evidence="6 7" id="KW-0472">Membrane</keyword>
<keyword evidence="4 7" id="KW-0812">Transmembrane</keyword>
<evidence type="ECO:0000313" key="9">
    <source>
        <dbReference type="Proteomes" id="UP000035050"/>
    </source>
</evidence>
<keyword evidence="9" id="KW-1185">Reference proteome</keyword>
<reference evidence="8" key="1">
    <citation type="submission" date="2016-06" db="EMBL/GenBank/DDBJ databases">
        <title>Pandoraea oxalativorans DSM 23570 Genome Sequencing.</title>
        <authorList>
            <person name="Ee R."/>
            <person name="Lim Y.-L."/>
            <person name="Yong D."/>
            <person name="Yin W.-F."/>
            <person name="Chan K.-G."/>
        </authorList>
    </citation>
    <scope>NUCLEOTIDE SEQUENCE</scope>
    <source>
        <strain evidence="8">DSM 23570</strain>
    </source>
</reference>
<name>A0A0E3YAI2_9BURK</name>
<dbReference type="PANTHER" id="PTHR33884:SF7">
    <property type="entry name" value="BSL8023 PROTEIN"/>
    <property type="match status" value="1"/>
</dbReference>
<keyword evidence="3" id="KW-1003">Cell membrane</keyword>
<feature type="transmembrane region" description="Helical" evidence="7">
    <location>
        <begin position="59"/>
        <end position="78"/>
    </location>
</feature>
<feature type="transmembrane region" description="Helical" evidence="7">
    <location>
        <begin position="29"/>
        <end position="47"/>
    </location>
</feature>
<organism evidence="8 9">
    <name type="scientific">Pandoraea oxalativorans</name>
    <dbReference type="NCBI Taxonomy" id="573737"/>
    <lineage>
        <taxon>Bacteria</taxon>
        <taxon>Pseudomonadati</taxon>
        <taxon>Pseudomonadota</taxon>
        <taxon>Betaproteobacteria</taxon>
        <taxon>Burkholderiales</taxon>
        <taxon>Burkholderiaceae</taxon>
        <taxon>Pandoraea</taxon>
    </lineage>
</organism>
<dbReference type="GeneID" id="88097151"/>
<dbReference type="EMBL" id="CP011253">
    <property type="protein sequence ID" value="AKC68487.1"/>
    <property type="molecule type" value="Genomic_DNA"/>
</dbReference>
<dbReference type="PATRIC" id="fig|573737.6.peg.1173"/>
<evidence type="ECO:0000256" key="6">
    <source>
        <dbReference type="ARBA" id="ARBA00023136"/>
    </source>
</evidence>
<comment type="subcellular location">
    <subcellularLocation>
        <location evidence="1">Cell membrane</location>
        <topology evidence="1">Multi-pass membrane protein</topology>
    </subcellularLocation>
</comment>
<dbReference type="HOGENOM" id="CLU_160040_2_0_4"/>
<gene>
    <name evidence="8" type="ORF">MB84_02005</name>
</gene>
<comment type="similarity">
    <text evidence="2">Belongs to the UPF0410 family.</text>
</comment>
<evidence type="ECO:0000256" key="5">
    <source>
        <dbReference type="ARBA" id="ARBA00022989"/>
    </source>
</evidence>
<dbReference type="GO" id="GO:0005886">
    <property type="term" value="C:plasma membrane"/>
    <property type="evidence" value="ECO:0007669"/>
    <property type="project" value="UniProtKB-SubCell"/>
</dbReference>
<protein>
    <submittedName>
        <fullName evidence="8">Transglycosylase</fullName>
    </submittedName>
</protein>
<accession>A0A0E3YAI2</accession>
<proteinExistence type="inferred from homology"/>
<evidence type="ECO:0000313" key="8">
    <source>
        <dbReference type="EMBL" id="AKC68487.1"/>
    </source>
</evidence>
<evidence type="ECO:0000256" key="3">
    <source>
        <dbReference type="ARBA" id="ARBA00022475"/>
    </source>
</evidence>
<dbReference type="InterPro" id="IPR007341">
    <property type="entry name" value="Transgly_assoc"/>
</dbReference>
<dbReference type="RefSeq" id="WP_039393436.1">
    <property type="nucleotide sequence ID" value="NZ_CP011253.3"/>
</dbReference>
<dbReference type="PANTHER" id="PTHR33884">
    <property type="entry name" value="UPF0410 PROTEIN YMGE"/>
    <property type="match status" value="1"/>
</dbReference>
<dbReference type="AlphaFoldDB" id="A0A0E3YAI2"/>
<evidence type="ECO:0000256" key="1">
    <source>
        <dbReference type="ARBA" id="ARBA00004651"/>
    </source>
</evidence>
<keyword evidence="5 7" id="KW-1133">Transmembrane helix</keyword>
<dbReference type="Proteomes" id="UP000035050">
    <property type="component" value="Chromosome"/>
</dbReference>